<evidence type="ECO:0000313" key="5">
    <source>
        <dbReference type="EMBL" id="MPM07428.1"/>
    </source>
</evidence>
<feature type="transmembrane region" description="Helical" evidence="3">
    <location>
        <begin position="411"/>
        <end position="427"/>
    </location>
</feature>
<dbReference type="Pfam" id="PF01578">
    <property type="entry name" value="Cytochrom_C_asm"/>
    <property type="match status" value="1"/>
</dbReference>
<dbReference type="PANTHER" id="PTHR43653:SF1">
    <property type="entry name" value="CYTOCHROME C-TYPE BIOGENESIS PROTEIN CCMF"/>
    <property type="match status" value="1"/>
</dbReference>
<dbReference type="GO" id="GO:0015232">
    <property type="term" value="F:heme transmembrane transporter activity"/>
    <property type="evidence" value="ECO:0007669"/>
    <property type="project" value="InterPro"/>
</dbReference>
<feature type="transmembrane region" description="Helical" evidence="3">
    <location>
        <begin position="380"/>
        <end position="399"/>
    </location>
</feature>
<reference evidence="5" key="1">
    <citation type="submission" date="2019-08" db="EMBL/GenBank/DDBJ databases">
        <authorList>
            <person name="Kucharzyk K."/>
            <person name="Murdoch R.W."/>
            <person name="Higgins S."/>
            <person name="Loffler F."/>
        </authorList>
    </citation>
    <scope>NUCLEOTIDE SEQUENCE</scope>
</reference>
<keyword evidence="2" id="KW-0201">Cytochrome c-type biogenesis</keyword>
<feature type="transmembrane region" description="Helical" evidence="3">
    <location>
        <begin position="276"/>
        <end position="297"/>
    </location>
</feature>
<gene>
    <name evidence="5" type="primary">ccsA_13</name>
    <name evidence="5" type="ORF">SDC9_53734</name>
</gene>
<keyword evidence="3" id="KW-0472">Membrane</keyword>
<evidence type="ECO:0000259" key="4">
    <source>
        <dbReference type="Pfam" id="PF01578"/>
    </source>
</evidence>
<feature type="transmembrane region" description="Helical" evidence="3">
    <location>
        <begin position="309"/>
        <end position="331"/>
    </location>
</feature>
<dbReference type="InterPro" id="IPR002541">
    <property type="entry name" value="Cyt_c_assembly"/>
</dbReference>
<dbReference type="PANTHER" id="PTHR43653">
    <property type="entry name" value="CYTOCHROME C ASSEMBLY PROTEIN-RELATED"/>
    <property type="match status" value="1"/>
</dbReference>
<dbReference type="InterPro" id="IPR003567">
    <property type="entry name" value="Cyt_c_biogenesis"/>
</dbReference>
<feature type="domain" description="Cytochrome c assembly protein" evidence="4">
    <location>
        <begin position="105"/>
        <end position="295"/>
    </location>
</feature>
<evidence type="ECO:0000256" key="2">
    <source>
        <dbReference type="ARBA" id="ARBA00022748"/>
    </source>
</evidence>
<sequence>MRERGSSTRHPVTNKKEGIKYGMENELLLLAGILSGLCSVLSFCSSPHKKIKKTVLIFWCLSASLVVSAAVWMVILQISCKFEYQYVYSHISMDMAPVYKISALWSGQEGSFLLWALIMGIMGFFVLQMQVTRKNQVFGIYSAISFCVYLMCFFVRPFEQMTPLSPDGLGLSEALKDPWMVIHPPLVFVSYSALAVLFSLSATISKNGGRDSADRILTWLRMSWIFLGLGIFTGSIWAYRALGWGGYWAWDPIENAALVPWLILCGYLHRRKYDEYSVCIVPFSIACFGVFLVRSGILKDQSAHAYTDGNAVITGTILCFILGAILFLTFIKIRKAKNRKNTDRAILSGGRQVFYIINGYAALIFIGTVGPMILNTETPTAYYTAVSSAFTLAYSILLLLGDLQWLKRRSILMIVISTMLLIGIMAFCGSNQLWWLILLWICLMPLSLWLAAGFSRKWSYYLPHLGVLLLMIGAIGSSALGEEAFTIANPGNSQIMIEGVDIPLSELSQRDILIKSLPSEDIVIKYSQRSTLPNGGALIPYETKPLIFLFWIGGFSVIIVPFIFILSDWFHKPKQSTLFEDLADDKLKAVFL</sequence>
<dbReference type="GO" id="GO:0020037">
    <property type="term" value="F:heme binding"/>
    <property type="evidence" value="ECO:0007669"/>
    <property type="project" value="InterPro"/>
</dbReference>
<proteinExistence type="inferred from homology"/>
<organism evidence="5">
    <name type="scientific">bioreactor metagenome</name>
    <dbReference type="NCBI Taxonomy" id="1076179"/>
    <lineage>
        <taxon>unclassified sequences</taxon>
        <taxon>metagenomes</taxon>
        <taxon>ecological metagenomes</taxon>
    </lineage>
</organism>
<name>A0A644WVA9_9ZZZZ</name>
<comment type="caution">
    <text evidence="5">The sequence shown here is derived from an EMBL/GenBank/DDBJ whole genome shotgun (WGS) entry which is preliminary data.</text>
</comment>
<evidence type="ECO:0000256" key="1">
    <source>
        <dbReference type="ARBA" id="ARBA00009186"/>
    </source>
</evidence>
<feature type="transmembrane region" description="Helical" evidence="3">
    <location>
        <begin position="178"/>
        <end position="198"/>
    </location>
</feature>
<feature type="transmembrane region" description="Helical" evidence="3">
    <location>
        <begin position="433"/>
        <end position="454"/>
    </location>
</feature>
<feature type="transmembrane region" description="Helical" evidence="3">
    <location>
        <begin position="461"/>
        <end position="480"/>
    </location>
</feature>
<accession>A0A644WVA9</accession>
<feature type="transmembrane region" description="Helical" evidence="3">
    <location>
        <begin position="56"/>
        <end position="78"/>
    </location>
</feature>
<keyword evidence="3" id="KW-0812">Transmembrane</keyword>
<dbReference type="PRINTS" id="PR01410">
    <property type="entry name" value="CCBIOGENESIS"/>
</dbReference>
<dbReference type="AlphaFoldDB" id="A0A644WVA9"/>
<dbReference type="GO" id="GO:0017004">
    <property type="term" value="P:cytochrome complex assembly"/>
    <property type="evidence" value="ECO:0007669"/>
    <property type="project" value="UniProtKB-KW"/>
</dbReference>
<feature type="transmembrane region" description="Helical" evidence="3">
    <location>
        <begin position="219"/>
        <end position="240"/>
    </location>
</feature>
<feature type="transmembrane region" description="Helical" evidence="3">
    <location>
        <begin position="138"/>
        <end position="158"/>
    </location>
</feature>
<feature type="transmembrane region" description="Helical" evidence="3">
    <location>
        <begin position="352"/>
        <end position="374"/>
    </location>
</feature>
<feature type="transmembrane region" description="Helical" evidence="3">
    <location>
        <begin position="252"/>
        <end position="269"/>
    </location>
</feature>
<feature type="transmembrane region" description="Helical" evidence="3">
    <location>
        <begin position="112"/>
        <end position="131"/>
    </location>
</feature>
<keyword evidence="3" id="KW-1133">Transmembrane helix</keyword>
<dbReference type="GO" id="GO:0016020">
    <property type="term" value="C:membrane"/>
    <property type="evidence" value="ECO:0007669"/>
    <property type="project" value="InterPro"/>
</dbReference>
<dbReference type="EMBL" id="VSSQ01001334">
    <property type="protein sequence ID" value="MPM07428.1"/>
    <property type="molecule type" value="Genomic_DNA"/>
</dbReference>
<protein>
    <submittedName>
        <fullName evidence="5">Cytochrome c biogenesis protein CcsA</fullName>
    </submittedName>
</protein>
<feature type="transmembrane region" description="Helical" evidence="3">
    <location>
        <begin position="546"/>
        <end position="566"/>
    </location>
</feature>
<evidence type="ECO:0000256" key="3">
    <source>
        <dbReference type="SAM" id="Phobius"/>
    </source>
</evidence>
<comment type="similarity">
    <text evidence="1">Belongs to the CcmF/CycK/Ccl1/NrfE/CcsA family.</text>
</comment>